<evidence type="ECO:0000313" key="2">
    <source>
        <dbReference type="EMBL" id="CCI45021.1"/>
    </source>
</evidence>
<feature type="domain" description="BRCT" evidence="1">
    <location>
        <begin position="1"/>
        <end position="54"/>
    </location>
</feature>
<organism evidence="2 3">
    <name type="scientific">Albugo candida</name>
    <dbReference type="NCBI Taxonomy" id="65357"/>
    <lineage>
        <taxon>Eukaryota</taxon>
        <taxon>Sar</taxon>
        <taxon>Stramenopiles</taxon>
        <taxon>Oomycota</taxon>
        <taxon>Peronosporomycetes</taxon>
        <taxon>Albuginales</taxon>
        <taxon>Albuginaceae</taxon>
        <taxon>Albugo</taxon>
    </lineage>
</organism>
<dbReference type="InterPro" id="IPR001357">
    <property type="entry name" value="BRCT_dom"/>
</dbReference>
<accession>A0A024GDS4</accession>
<comment type="caution">
    <text evidence="2">The sequence shown here is derived from an EMBL/GenBank/DDBJ whole genome shotgun (WGS) entry which is preliminary data.</text>
</comment>
<dbReference type="InterPro" id="IPR036420">
    <property type="entry name" value="BRCT_dom_sf"/>
</dbReference>
<name>A0A024GDS4_9STRA</name>
<keyword evidence="3" id="KW-1185">Reference proteome</keyword>
<dbReference type="Gene3D" id="3.40.50.10190">
    <property type="entry name" value="BRCT domain"/>
    <property type="match status" value="1"/>
</dbReference>
<protein>
    <recommendedName>
        <fullName evidence="1">BRCT domain-containing protein</fullName>
    </recommendedName>
</protein>
<sequence>MKFAQITHVIGSNLNGSKTHKLIQYGSNIHYIRADWILESVRKMVRQQEIGYTMQSLSKEATLLSSYVYTSKDK</sequence>
<evidence type="ECO:0000259" key="1">
    <source>
        <dbReference type="PROSITE" id="PS50172"/>
    </source>
</evidence>
<evidence type="ECO:0000313" key="3">
    <source>
        <dbReference type="Proteomes" id="UP000053237"/>
    </source>
</evidence>
<dbReference type="AlphaFoldDB" id="A0A024GDS4"/>
<dbReference type="PROSITE" id="PS50172">
    <property type="entry name" value="BRCT"/>
    <property type="match status" value="1"/>
</dbReference>
<proteinExistence type="predicted"/>
<dbReference type="SUPFAM" id="SSF52113">
    <property type="entry name" value="BRCT domain"/>
    <property type="match status" value="1"/>
</dbReference>
<gene>
    <name evidence="2" type="ORF">BN9_058680</name>
</gene>
<reference evidence="2 3" key="1">
    <citation type="submission" date="2012-05" db="EMBL/GenBank/DDBJ databases">
        <title>Recombination and specialization in a pathogen metapopulation.</title>
        <authorList>
            <person name="Gardiner A."/>
            <person name="Kemen E."/>
            <person name="Schultz-Larsen T."/>
            <person name="MacLean D."/>
            <person name="Van Oosterhout C."/>
            <person name="Jones J.D.G."/>
        </authorList>
    </citation>
    <scope>NUCLEOTIDE SEQUENCE [LARGE SCALE GENOMIC DNA]</scope>
    <source>
        <strain evidence="2 3">Ac Nc2</strain>
    </source>
</reference>
<dbReference type="EMBL" id="CAIX01000086">
    <property type="protein sequence ID" value="CCI45021.1"/>
    <property type="molecule type" value="Genomic_DNA"/>
</dbReference>
<dbReference type="Proteomes" id="UP000053237">
    <property type="component" value="Unassembled WGS sequence"/>
</dbReference>
<dbReference type="InParanoid" id="A0A024GDS4"/>
<dbReference type="OrthoDB" id="427711at2759"/>